<protein>
    <submittedName>
        <fullName evidence="2">Uncharacterized protein</fullName>
    </submittedName>
</protein>
<name>A0A175VH11_AEREN</name>
<dbReference type="AlphaFoldDB" id="A0A175VH11"/>
<feature type="chain" id="PRO_5008042943" evidence="1">
    <location>
        <begin position="22"/>
        <end position="333"/>
    </location>
</feature>
<dbReference type="EMBL" id="JMGO02000011">
    <property type="protein sequence ID" value="KXU79252.1"/>
    <property type="molecule type" value="Genomic_DNA"/>
</dbReference>
<keyword evidence="1" id="KW-0732">Signal</keyword>
<evidence type="ECO:0000313" key="2">
    <source>
        <dbReference type="EMBL" id="KXU79252.1"/>
    </source>
</evidence>
<comment type="caution">
    <text evidence="2">The sequence shown here is derived from an EMBL/GenBank/DDBJ whole genome shotgun (WGS) entry which is preliminary data.</text>
</comment>
<proteinExistence type="predicted"/>
<evidence type="ECO:0000313" key="3">
    <source>
        <dbReference type="Proteomes" id="UP000078435"/>
    </source>
</evidence>
<sequence length="333" mass="36915">MTIRIILLLAALAGAPPQLTAATAPVLVADEGVAEHLTYLTDRLQQEQYAAIDALLDSLALGQREYLLSKLLATLEQQPAPASADQLAWVRAQSARVPGWLVEKEKNGFLVQQPAYDFAAQARLLLSRWQQQAWQEEYRQQLALGRFQFKSIYYRANPELAQQQQALLQAFEQLPLPVWLREARQLASQNIYLPDNRLLLQLLQRTGEPGLYARLWRQPVDQDALAALPTINRFHQGVVASRLLIEASANPQLKGASLHQLGTLSPLPEQARSYLLAELTNRQYGAQVAALLLEVDEPLMLSALAKHLGRRDMPPIAPSLLPDSGTPGVTPGL</sequence>
<accession>A0A175VH11</accession>
<gene>
    <name evidence="2" type="ORF">LCR_00115</name>
</gene>
<dbReference type="OrthoDB" id="5825090at2"/>
<organism evidence="2 3">
    <name type="scientific">Aeromonas enteropelogenes</name>
    <name type="common">Aeromonas trota</name>
    <dbReference type="NCBI Taxonomy" id="29489"/>
    <lineage>
        <taxon>Bacteria</taxon>
        <taxon>Pseudomonadati</taxon>
        <taxon>Pseudomonadota</taxon>
        <taxon>Gammaproteobacteria</taxon>
        <taxon>Aeromonadales</taxon>
        <taxon>Aeromonadaceae</taxon>
        <taxon>Aeromonas</taxon>
    </lineage>
</organism>
<reference evidence="2 3" key="1">
    <citation type="submission" date="2016-02" db="EMBL/GenBank/DDBJ databases">
        <title>Draft genome sequence of Aeromonas trota strain 1999lcr isolated from cerebrospinal fluid (CSF).</title>
        <authorList>
            <person name="Dallagassa C.B."/>
            <person name="Prediger K.C."/>
            <person name="Weiss V.A."/>
            <person name="Assis F.E."/>
            <person name="Baura V."/>
            <person name="Cruz L.M."/>
            <person name="Souza E.M."/>
            <person name="Pedrosa F.O."/>
            <person name="Fadel-Picheth C.M."/>
        </authorList>
    </citation>
    <scope>NUCLEOTIDE SEQUENCE [LARGE SCALE GENOMIC DNA]</scope>
    <source>
        <strain evidence="2 3">1999lcr</strain>
    </source>
</reference>
<evidence type="ECO:0000256" key="1">
    <source>
        <dbReference type="SAM" id="SignalP"/>
    </source>
</evidence>
<dbReference type="RefSeq" id="WP_026455764.1">
    <property type="nucleotide sequence ID" value="NZ_JMGO02000011.1"/>
</dbReference>
<dbReference type="Proteomes" id="UP000078435">
    <property type="component" value="Unassembled WGS sequence"/>
</dbReference>
<feature type="signal peptide" evidence="1">
    <location>
        <begin position="1"/>
        <end position="21"/>
    </location>
</feature>